<reference evidence="1" key="2">
    <citation type="submission" date="2020-09" db="EMBL/GenBank/DDBJ databases">
        <authorList>
            <person name="Sun Q."/>
            <person name="Ohkuma M."/>
        </authorList>
    </citation>
    <scope>NUCLEOTIDE SEQUENCE</scope>
    <source>
        <strain evidence="1">JCM 4646</strain>
    </source>
</reference>
<accession>A0A919FAI5</accession>
<sequence>MAVVFMGCLAQLGLLGLAGYWAATGFWWGAGGLAAALLGLNVSRPFNVAMMNRMTAGRPSDEIARDYRLAERRTRVFSPLPGHRAGRRAQVLHLEGQALADAGSHQEAAGRLAEAAGLRRAGAERDRRRGPARLSATLDLYATVLAALDRHEESVAAMAEAVAAAERQLALRGGERAPRQVRTTLGLRLLNLGVHLRDAGLPERGLEAAGRAGARLEPLCSPAGRPAEQASLLRLLAGAGTLRAECLAALGRTEEAVDAQRAVAALLDGRDARDGRRADPADRAAAWDRLSDRLHAAGRWEEADRAFQRAAAIRAVAARRAARAGRAARAPEGEGRRGPVR</sequence>
<evidence type="ECO:0000313" key="2">
    <source>
        <dbReference type="Proteomes" id="UP000617734"/>
    </source>
</evidence>
<reference evidence="1" key="1">
    <citation type="journal article" date="2014" name="Int. J. Syst. Evol. Microbiol.">
        <title>Complete genome sequence of Corynebacterium casei LMG S-19264T (=DSM 44701T), isolated from a smear-ripened cheese.</title>
        <authorList>
            <consortium name="US DOE Joint Genome Institute (JGI-PGF)"/>
            <person name="Walter F."/>
            <person name="Albersmeier A."/>
            <person name="Kalinowski J."/>
            <person name="Ruckert C."/>
        </authorList>
    </citation>
    <scope>NUCLEOTIDE SEQUENCE</scope>
    <source>
        <strain evidence="1">JCM 4646</strain>
    </source>
</reference>
<gene>
    <name evidence="1" type="ORF">GCM10018781_00250</name>
</gene>
<keyword evidence="2" id="KW-1185">Reference proteome</keyword>
<dbReference type="Proteomes" id="UP000617734">
    <property type="component" value="Unassembled WGS sequence"/>
</dbReference>
<comment type="caution">
    <text evidence="1">The sequence shown here is derived from an EMBL/GenBank/DDBJ whole genome shotgun (WGS) entry which is preliminary data.</text>
</comment>
<dbReference type="AlphaFoldDB" id="A0A919FAI5"/>
<dbReference type="RefSeq" id="WP_190208660.1">
    <property type="nucleotide sequence ID" value="NZ_BNBO01000001.1"/>
</dbReference>
<proteinExistence type="predicted"/>
<dbReference type="EMBL" id="BNBO01000001">
    <property type="protein sequence ID" value="GHH58596.1"/>
    <property type="molecule type" value="Genomic_DNA"/>
</dbReference>
<evidence type="ECO:0008006" key="3">
    <source>
        <dbReference type="Google" id="ProtNLM"/>
    </source>
</evidence>
<dbReference type="SUPFAM" id="SSF48452">
    <property type="entry name" value="TPR-like"/>
    <property type="match status" value="1"/>
</dbReference>
<protein>
    <recommendedName>
        <fullName evidence="3">Tetratricopeptide repeat protein</fullName>
    </recommendedName>
</protein>
<organism evidence="1 2">
    <name type="scientific">Kitasatospora indigofera</name>
    <dbReference type="NCBI Taxonomy" id="67307"/>
    <lineage>
        <taxon>Bacteria</taxon>
        <taxon>Bacillati</taxon>
        <taxon>Actinomycetota</taxon>
        <taxon>Actinomycetes</taxon>
        <taxon>Kitasatosporales</taxon>
        <taxon>Streptomycetaceae</taxon>
        <taxon>Kitasatospora</taxon>
    </lineage>
</organism>
<dbReference type="InterPro" id="IPR011990">
    <property type="entry name" value="TPR-like_helical_dom_sf"/>
</dbReference>
<evidence type="ECO:0000313" key="1">
    <source>
        <dbReference type="EMBL" id="GHH58596.1"/>
    </source>
</evidence>
<name>A0A919FAI5_9ACTN</name>
<dbReference type="GeneID" id="95350585"/>
<dbReference type="Gene3D" id="1.25.40.10">
    <property type="entry name" value="Tetratricopeptide repeat domain"/>
    <property type="match status" value="1"/>
</dbReference>